<accession>A0ABN9VYY0</accession>
<proteinExistence type="predicted"/>
<organism evidence="2 3">
    <name type="scientific">Prorocentrum cordatum</name>
    <dbReference type="NCBI Taxonomy" id="2364126"/>
    <lineage>
        <taxon>Eukaryota</taxon>
        <taxon>Sar</taxon>
        <taxon>Alveolata</taxon>
        <taxon>Dinophyceae</taxon>
        <taxon>Prorocentrales</taxon>
        <taxon>Prorocentraceae</taxon>
        <taxon>Prorocentrum</taxon>
    </lineage>
</organism>
<comment type="caution">
    <text evidence="2">The sequence shown here is derived from an EMBL/GenBank/DDBJ whole genome shotgun (WGS) entry which is preliminary data.</text>
</comment>
<evidence type="ECO:0000256" key="1">
    <source>
        <dbReference type="SAM" id="MobiDB-lite"/>
    </source>
</evidence>
<reference evidence="2" key="1">
    <citation type="submission" date="2023-10" db="EMBL/GenBank/DDBJ databases">
        <authorList>
            <person name="Chen Y."/>
            <person name="Shah S."/>
            <person name="Dougan E. K."/>
            <person name="Thang M."/>
            <person name="Chan C."/>
        </authorList>
    </citation>
    <scope>NUCLEOTIDE SEQUENCE [LARGE SCALE GENOMIC DNA]</scope>
</reference>
<protein>
    <submittedName>
        <fullName evidence="2">Uncharacterized protein</fullName>
    </submittedName>
</protein>
<dbReference type="Proteomes" id="UP001189429">
    <property type="component" value="Unassembled WGS sequence"/>
</dbReference>
<dbReference type="EMBL" id="CAUYUJ010017894">
    <property type="protein sequence ID" value="CAK0878882.1"/>
    <property type="molecule type" value="Genomic_DNA"/>
</dbReference>
<gene>
    <name evidence="2" type="ORF">PCOR1329_LOCUS62490</name>
</gene>
<sequence>MHRNLSAQCGSRMPPTGQVAAELPEGGQQQPGFVFASLLGPSWPLTPGPTKSQAKRSLKIVKQAVRSYRETETCMTKDVRTTCGRTSQMRSAAEGSYNPTTVRTLKRRN</sequence>
<feature type="region of interest" description="Disordered" evidence="1">
    <location>
        <begin position="85"/>
        <end position="109"/>
    </location>
</feature>
<name>A0ABN9VYY0_9DINO</name>
<evidence type="ECO:0000313" key="3">
    <source>
        <dbReference type="Proteomes" id="UP001189429"/>
    </source>
</evidence>
<keyword evidence="3" id="KW-1185">Reference proteome</keyword>
<feature type="region of interest" description="Disordered" evidence="1">
    <location>
        <begin position="1"/>
        <end position="27"/>
    </location>
</feature>
<evidence type="ECO:0000313" key="2">
    <source>
        <dbReference type="EMBL" id="CAK0878882.1"/>
    </source>
</evidence>